<evidence type="ECO:0000259" key="7">
    <source>
        <dbReference type="Pfam" id="PF04545"/>
    </source>
</evidence>
<dbReference type="InterPro" id="IPR013325">
    <property type="entry name" value="RNA_pol_sigma_r2"/>
</dbReference>
<keyword evidence="9" id="KW-1185">Reference proteome</keyword>
<dbReference type="Pfam" id="PF04542">
    <property type="entry name" value="Sigma70_r2"/>
    <property type="match status" value="1"/>
</dbReference>
<sequence>MKDSGTVELEARNELVLANLPLVGYLAAELCSKATHLSREDLVSIGTIAMISAAESFDPSRGVPFGAFARRRIMGAFADDMRSNDWATRGARQKITATRNVQEALTGVLGRQPSEHELADAMGVSSADVRAVMADAERSVVALEETMHDSLLSEMGIPEENILHRERISVIHAAVQCLPQKLQILIRRLFFEGATVKQIAAEAGVTHSAISQQRTVALKLLHEAIQTHYLTDRPPVVQPKLTKSAQARRDSYLDEFARQATGGRLDDWTGPPMTADIA</sequence>
<proteinExistence type="predicted"/>
<feature type="domain" description="RNA polymerase sigma-70 region 3" evidence="5">
    <location>
        <begin position="99"/>
        <end position="141"/>
    </location>
</feature>
<dbReference type="AlphaFoldDB" id="A0A365YAY5"/>
<dbReference type="GO" id="GO:0003677">
    <property type="term" value="F:DNA binding"/>
    <property type="evidence" value="ECO:0007669"/>
    <property type="project" value="UniProtKB-KW"/>
</dbReference>
<accession>A0A365YAY5</accession>
<evidence type="ECO:0000256" key="4">
    <source>
        <dbReference type="ARBA" id="ARBA00023163"/>
    </source>
</evidence>
<keyword evidence="8" id="KW-0282">Flagellum</keyword>
<evidence type="ECO:0000259" key="6">
    <source>
        <dbReference type="Pfam" id="PF04542"/>
    </source>
</evidence>
<dbReference type="InterPro" id="IPR007624">
    <property type="entry name" value="RNA_pol_sigma70_r3"/>
</dbReference>
<dbReference type="SUPFAM" id="SSF88659">
    <property type="entry name" value="Sigma3 and sigma4 domains of RNA polymerase sigma factors"/>
    <property type="match status" value="2"/>
</dbReference>
<organism evidence="8 9">
    <name type="scientific">Glutamicibacter soli</name>
    <dbReference type="NCBI Taxonomy" id="453836"/>
    <lineage>
        <taxon>Bacteria</taxon>
        <taxon>Bacillati</taxon>
        <taxon>Actinomycetota</taxon>
        <taxon>Actinomycetes</taxon>
        <taxon>Micrococcales</taxon>
        <taxon>Micrococcaceae</taxon>
        <taxon>Glutamicibacter</taxon>
    </lineage>
</organism>
<dbReference type="Gene3D" id="1.20.140.160">
    <property type="match status" value="1"/>
</dbReference>
<dbReference type="PANTHER" id="PTHR30385">
    <property type="entry name" value="SIGMA FACTOR F FLAGELLAR"/>
    <property type="match status" value="1"/>
</dbReference>
<dbReference type="InterPro" id="IPR007627">
    <property type="entry name" value="RNA_pol_sigma70_r2"/>
</dbReference>
<reference evidence="8 9" key="1">
    <citation type="submission" date="2018-01" db="EMBL/GenBank/DDBJ databases">
        <title>Glutamicibacter soli strain NHPC-3 Whole genome sequence and assembly.</title>
        <authorList>
            <person name="Choudhury P."/>
            <person name="Gupta D."/>
            <person name="Sengupta K."/>
            <person name="Jawed A."/>
            <person name="Sultana N."/>
            <person name="Saha P."/>
        </authorList>
    </citation>
    <scope>NUCLEOTIDE SEQUENCE [LARGE SCALE GENOMIC DNA]</scope>
    <source>
        <strain evidence="8 9">NHPC-3</strain>
    </source>
</reference>
<evidence type="ECO:0000256" key="3">
    <source>
        <dbReference type="ARBA" id="ARBA00023125"/>
    </source>
</evidence>
<dbReference type="GO" id="GO:0016987">
    <property type="term" value="F:sigma factor activity"/>
    <property type="evidence" value="ECO:0007669"/>
    <property type="project" value="UniProtKB-KW"/>
</dbReference>
<dbReference type="Pfam" id="PF04539">
    <property type="entry name" value="Sigma70_r3"/>
    <property type="match status" value="1"/>
</dbReference>
<dbReference type="EMBL" id="POAF01000007">
    <property type="protein sequence ID" value="RBL99728.1"/>
    <property type="molecule type" value="Genomic_DNA"/>
</dbReference>
<dbReference type="Pfam" id="PF04545">
    <property type="entry name" value="Sigma70_r4"/>
    <property type="match status" value="1"/>
</dbReference>
<evidence type="ECO:0000256" key="1">
    <source>
        <dbReference type="ARBA" id="ARBA00023015"/>
    </source>
</evidence>
<dbReference type="NCBIfam" id="TIGR02937">
    <property type="entry name" value="sigma70-ECF"/>
    <property type="match status" value="1"/>
</dbReference>
<dbReference type="SUPFAM" id="SSF88946">
    <property type="entry name" value="Sigma2 domain of RNA polymerase sigma factors"/>
    <property type="match status" value="1"/>
</dbReference>
<dbReference type="InterPro" id="IPR007630">
    <property type="entry name" value="RNA_pol_sigma70_r4"/>
</dbReference>
<gene>
    <name evidence="8" type="ORF">C1H84_15095</name>
</gene>
<evidence type="ECO:0000313" key="8">
    <source>
        <dbReference type="EMBL" id="RBL99728.1"/>
    </source>
</evidence>
<comment type="caution">
    <text evidence="8">The sequence shown here is derived from an EMBL/GenBank/DDBJ whole genome shotgun (WGS) entry which is preliminary data.</text>
</comment>
<feature type="domain" description="RNA polymerase sigma-70 region 2" evidence="6">
    <location>
        <begin position="15"/>
        <end position="86"/>
    </location>
</feature>
<evidence type="ECO:0000256" key="2">
    <source>
        <dbReference type="ARBA" id="ARBA00023082"/>
    </source>
</evidence>
<evidence type="ECO:0000313" key="9">
    <source>
        <dbReference type="Proteomes" id="UP000252167"/>
    </source>
</evidence>
<keyword evidence="8" id="KW-0969">Cilium</keyword>
<evidence type="ECO:0000259" key="5">
    <source>
        <dbReference type="Pfam" id="PF04539"/>
    </source>
</evidence>
<keyword evidence="4" id="KW-0804">Transcription</keyword>
<dbReference type="GO" id="GO:0006352">
    <property type="term" value="P:DNA-templated transcription initiation"/>
    <property type="evidence" value="ECO:0007669"/>
    <property type="project" value="InterPro"/>
</dbReference>
<dbReference type="InterPro" id="IPR013324">
    <property type="entry name" value="RNA_pol_sigma_r3/r4-like"/>
</dbReference>
<name>A0A365YAY5_9MICC</name>
<protein>
    <submittedName>
        <fullName evidence="8">Flagellar biosynthesis protein FliA</fullName>
    </submittedName>
</protein>
<keyword evidence="8" id="KW-0966">Cell projection</keyword>
<dbReference type="Proteomes" id="UP000252167">
    <property type="component" value="Unassembled WGS sequence"/>
</dbReference>
<keyword evidence="2" id="KW-0731">Sigma factor</keyword>
<keyword evidence="1" id="KW-0805">Transcription regulation</keyword>
<dbReference type="InterPro" id="IPR014284">
    <property type="entry name" value="RNA_pol_sigma-70_dom"/>
</dbReference>
<dbReference type="Gene3D" id="1.10.1740.10">
    <property type="match status" value="1"/>
</dbReference>
<feature type="domain" description="RNA polymerase sigma-70 region 4" evidence="7">
    <location>
        <begin position="175"/>
        <end position="221"/>
    </location>
</feature>
<keyword evidence="3" id="KW-0238">DNA-binding</keyword>